<evidence type="ECO:0000313" key="1">
    <source>
        <dbReference type="EMBL" id="KIL54249.1"/>
    </source>
</evidence>
<organism evidence="1 2">
    <name type="scientific">Amanita muscaria (strain Koide BX008)</name>
    <dbReference type="NCBI Taxonomy" id="946122"/>
    <lineage>
        <taxon>Eukaryota</taxon>
        <taxon>Fungi</taxon>
        <taxon>Dikarya</taxon>
        <taxon>Basidiomycota</taxon>
        <taxon>Agaricomycotina</taxon>
        <taxon>Agaricomycetes</taxon>
        <taxon>Agaricomycetidae</taxon>
        <taxon>Agaricales</taxon>
        <taxon>Pluteineae</taxon>
        <taxon>Amanitaceae</taxon>
        <taxon>Amanita</taxon>
    </lineage>
</organism>
<dbReference type="STRING" id="946122.A0A0C2SJY4"/>
<dbReference type="OrthoDB" id="191139at2759"/>
<dbReference type="HOGENOM" id="CLU_206110_0_0_1"/>
<dbReference type="EMBL" id="KN818858">
    <property type="protein sequence ID" value="KIL54249.1"/>
    <property type="molecule type" value="Genomic_DNA"/>
</dbReference>
<evidence type="ECO:0000313" key="2">
    <source>
        <dbReference type="Proteomes" id="UP000054549"/>
    </source>
</evidence>
<dbReference type="InParanoid" id="A0A0C2SJY4"/>
<proteinExistence type="predicted"/>
<protein>
    <submittedName>
        <fullName evidence="1">Uncharacterized protein</fullName>
    </submittedName>
</protein>
<keyword evidence="2" id="KW-1185">Reference proteome</keyword>
<name>A0A0C2SJY4_AMAMK</name>
<dbReference type="Proteomes" id="UP000054549">
    <property type="component" value="Unassembled WGS sequence"/>
</dbReference>
<reference evidence="1 2" key="1">
    <citation type="submission" date="2014-04" db="EMBL/GenBank/DDBJ databases">
        <title>Evolutionary Origins and Diversification of the Mycorrhizal Mutualists.</title>
        <authorList>
            <consortium name="DOE Joint Genome Institute"/>
            <consortium name="Mycorrhizal Genomics Consortium"/>
            <person name="Kohler A."/>
            <person name="Kuo A."/>
            <person name="Nagy L.G."/>
            <person name="Floudas D."/>
            <person name="Copeland A."/>
            <person name="Barry K.W."/>
            <person name="Cichocki N."/>
            <person name="Veneault-Fourrey C."/>
            <person name="LaButti K."/>
            <person name="Lindquist E.A."/>
            <person name="Lipzen A."/>
            <person name="Lundell T."/>
            <person name="Morin E."/>
            <person name="Murat C."/>
            <person name="Riley R."/>
            <person name="Ohm R."/>
            <person name="Sun H."/>
            <person name="Tunlid A."/>
            <person name="Henrissat B."/>
            <person name="Grigoriev I.V."/>
            <person name="Hibbett D.S."/>
            <person name="Martin F."/>
        </authorList>
    </citation>
    <scope>NUCLEOTIDE SEQUENCE [LARGE SCALE GENOMIC DNA]</scope>
    <source>
        <strain evidence="1 2">Koide BX008</strain>
    </source>
</reference>
<sequence>MGALTPLYAATSSETENLGGKYFIPWARLGEPREATQDPKLGQDFWEWCEEQVKDI</sequence>
<dbReference type="AlphaFoldDB" id="A0A0C2SJY4"/>
<accession>A0A0C2SJY4</accession>
<gene>
    <name evidence="1" type="ORF">M378DRAFT_174350</name>
</gene>